<dbReference type="EMBL" id="GBRH01216121">
    <property type="protein sequence ID" value="JAD81774.1"/>
    <property type="molecule type" value="Transcribed_RNA"/>
</dbReference>
<evidence type="ECO:0000313" key="1">
    <source>
        <dbReference type="EMBL" id="JAD81774.1"/>
    </source>
</evidence>
<sequence>MSTGTHLAQQCRLHCVETNLVLVPEETNIVNKNVNLPYIYFHALVGHQIVNTVHEKLLMSPYIPLCISSYDYVGCQM</sequence>
<organism evidence="1">
    <name type="scientific">Arundo donax</name>
    <name type="common">Giant reed</name>
    <name type="synonym">Donax arundinaceus</name>
    <dbReference type="NCBI Taxonomy" id="35708"/>
    <lineage>
        <taxon>Eukaryota</taxon>
        <taxon>Viridiplantae</taxon>
        <taxon>Streptophyta</taxon>
        <taxon>Embryophyta</taxon>
        <taxon>Tracheophyta</taxon>
        <taxon>Spermatophyta</taxon>
        <taxon>Magnoliopsida</taxon>
        <taxon>Liliopsida</taxon>
        <taxon>Poales</taxon>
        <taxon>Poaceae</taxon>
        <taxon>PACMAD clade</taxon>
        <taxon>Arundinoideae</taxon>
        <taxon>Arundineae</taxon>
        <taxon>Arundo</taxon>
    </lineage>
</organism>
<reference evidence="1" key="2">
    <citation type="journal article" date="2015" name="Data Brief">
        <title>Shoot transcriptome of the giant reed, Arundo donax.</title>
        <authorList>
            <person name="Barrero R.A."/>
            <person name="Guerrero F.D."/>
            <person name="Moolhuijzen P."/>
            <person name="Goolsby J.A."/>
            <person name="Tidwell J."/>
            <person name="Bellgard S.E."/>
            <person name="Bellgard M.I."/>
        </authorList>
    </citation>
    <scope>NUCLEOTIDE SEQUENCE</scope>
    <source>
        <tissue evidence="1">Shoot tissue taken approximately 20 cm above the soil surface</tissue>
    </source>
</reference>
<accession>A0A0A9CZN0</accession>
<dbReference type="AlphaFoldDB" id="A0A0A9CZN0"/>
<protein>
    <submittedName>
        <fullName evidence="1">Uncharacterized protein</fullName>
    </submittedName>
</protein>
<name>A0A0A9CZN0_ARUDO</name>
<reference evidence="1" key="1">
    <citation type="submission" date="2014-09" db="EMBL/GenBank/DDBJ databases">
        <authorList>
            <person name="Magalhaes I.L.F."/>
            <person name="Oliveira U."/>
            <person name="Santos F.R."/>
            <person name="Vidigal T.H.D.A."/>
            <person name="Brescovit A.D."/>
            <person name="Santos A.J."/>
        </authorList>
    </citation>
    <scope>NUCLEOTIDE SEQUENCE</scope>
    <source>
        <tissue evidence="1">Shoot tissue taken approximately 20 cm above the soil surface</tissue>
    </source>
</reference>
<proteinExistence type="predicted"/>